<proteinExistence type="predicted"/>
<evidence type="ECO:0000313" key="2">
    <source>
        <dbReference type="EMBL" id="VEL22896.1"/>
    </source>
</evidence>
<keyword evidence="3" id="KW-1185">Reference proteome</keyword>
<comment type="caution">
    <text evidence="2">The sequence shown here is derived from an EMBL/GenBank/DDBJ whole genome shotgun (WGS) entry which is preliminary data.</text>
</comment>
<evidence type="ECO:0000256" key="1">
    <source>
        <dbReference type="SAM" id="MobiDB-lite"/>
    </source>
</evidence>
<gene>
    <name evidence="2" type="ORF">PXEA_LOCUS16336</name>
</gene>
<organism evidence="2 3">
    <name type="scientific">Protopolystoma xenopodis</name>
    <dbReference type="NCBI Taxonomy" id="117903"/>
    <lineage>
        <taxon>Eukaryota</taxon>
        <taxon>Metazoa</taxon>
        <taxon>Spiralia</taxon>
        <taxon>Lophotrochozoa</taxon>
        <taxon>Platyhelminthes</taxon>
        <taxon>Monogenea</taxon>
        <taxon>Polyopisthocotylea</taxon>
        <taxon>Polystomatidea</taxon>
        <taxon>Polystomatidae</taxon>
        <taxon>Protopolystoma</taxon>
    </lineage>
</organism>
<name>A0A448WXW7_9PLAT</name>
<sequence length="79" mass="8310">MTSVDSTALDFLERILQADETAYHDAYAAAILAPPASVSIDSPQMHHHSAAVSSTAIPPPLPFAEHGSAELPQCIGSQR</sequence>
<feature type="region of interest" description="Disordered" evidence="1">
    <location>
        <begin position="42"/>
        <end position="79"/>
    </location>
</feature>
<protein>
    <submittedName>
        <fullName evidence="2">Uncharacterized protein</fullName>
    </submittedName>
</protein>
<accession>A0A448WXW7</accession>
<evidence type="ECO:0000313" key="3">
    <source>
        <dbReference type="Proteomes" id="UP000784294"/>
    </source>
</evidence>
<dbReference type="AlphaFoldDB" id="A0A448WXW7"/>
<reference evidence="2" key="1">
    <citation type="submission" date="2018-11" db="EMBL/GenBank/DDBJ databases">
        <authorList>
            <consortium name="Pathogen Informatics"/>
        </authorList>
    </citation>
    <scope>NUCLEOTIDE SEQUENCE</scope>
</reference>
<dbReference type="Proteomes" id="UP000784294">
    <property type="component" value="Unassembled WGS sequence"/>
</dbReference>
<dbReference type="EMBL" id="CAAALY010058934">
    <property type="protein sequence ID" value="VEL22896.1"/>
    <property type="molecule type" value="Genomic_DNA"/>
</dbReference>